<name>A0A645BEI5_9ZZZZ</name>
<organism evidence="3">
    <name type="scientific">bioreactor metagenome</name>
    <dbReference type="NCBI Taxonomy" id="1076179"/>
    <lineage>
        <taxon>unclassified sequences</taxon>
        <taxon>metagenomes</taxon>
        <taxon>ecological metagenomes</taxon>
    </lineage>
</organism>
<evidence type="ECO:0000313" key="3">
    <source>
        <dbReference type="EMBL" id="MPM63468.1"/>
    </source>
</evidence>
<evidence type="ECO:0000259" key="2">
    <source>
        <dbReference type="Pfam" id="PF18204"/>
    </source>
</evidence>
<protein>
    <submittedName>
        <fullName evidence="3">Uncharacterized protein</fullName>
    </submittedName>
</protein>
<dbReference type="NCBIfam" id="TIGR03804">
    <property type="entry name" value="para_beta_helix"/>
    <property type="match status" value="1"/>
</dbReference>
<dbReference type="AlphaFoldDB" id="A0A645BEI5"/>
<dbReference type="InterPro" id="IPR007742">
    <property type="entry name" value="NosD_dom"/>
</dbReference>
<dbReference type="SMART" id="SM00710">
    <property type="entry name" value="PbH1"/>
    <property type="match status" value="4"/>
</dbReference>
<dbReference type="InterPro" id="IPR026371">
    <property type="entry name" value="PGF_CTERM"/>
</dbReference>
<dbReference type="InterPro" id="IPR012334">
    <property type="entry name" value="Pectin_lyas_fold"/>
</dbReference>
<reference evidence="3" key="1">
    <citation type="submission" date="2019-08" db="EMBL/GenBank/DDBJ databases">
        <authorList>
            <person name="Kucharzyk K."/>
            <person name="Murdoch R.W."/>
            <person name="Higgins S."/>
            <person name="Loffler F."/>
        </authorList>
    </citation>
    <scope>NUCLEOTIDE SEQUENCE</scope>
</reference>
<dbReference type="Gene3D" id="2.160.20.10">
    <property type="entry name" value="Single-stranded right-handed beta-helix, Pectin lyase-like"/>
    <property type="match status" value="1"/>
</dbReference>
<sequence length="422" mass="45540">MSENFSISDCSITNCTSGGILVINPFKGIGNGYTVSGCTVKESDVGLLGTGEGTLSGNTLSGNSYGLVLYDMDNSLIYGNTMAQNSLAGIAFDLNRSEINSHIGLLRSVESPSSGNNTIYNNYFNNVNNTLFYSESNNTWNASKTAGKNIIEGPYLGGNYWANPSGTGFSENCTDANRDGISDSAYEIKNGTYDYLPLTTIPSRTTHRSSANYVPSGGSSGITGIDNAQKRVTAGTQATFSFNNPVSGIMGLSFTSQQYSGNVIVRIEVLGDGTSGERPEGQLYQMMNVLVGNERFESGSNINGANINFRVAKSWVKENNIDISTIKINRLQNEKWNPLATKMAYEDEEYYYFTAETPGFSRYAITGDKISTAVITPAEKDENETITGEEQTTNVKRRTPGFEGAFAVLGVFASALFARKKV</sequence>
<evidence type="ECO:0000259" key="1">
    <source>
        <dbReference type="Pfam" id="PF05048"/>
    </source>
</evidence>
<dbReference type="Pfam" id="PF05048">
    <property type="entry name" value="NosD"/>
    <property type="match status" value="1"/>
</dbReference>
<proteinExistence type="predicted"/>
<accession>A0A645BEI5</accession>
<dbReference type="NCBIfam" id="TIGR04213">
    <property type="entry name" value="PGF_pre_PGF"/>
    <property type="match status" value="1"/>
</dbReference>
<dbReference type="EMBL" id="VSSQ01019431">
    <property type="protein sequence ID" value="MPM63468.1"/>
    <property type="molecule type" value="Genomic_DNA"/>
</dbReference>
<dbReference type="InterPro" id="IPR011050">
    <property type="entry name" value="Pectin_lyase_fold/virulence"/>
</dbReference>
<gene>
    <name evidence="3" type="ORF">SDC9_110348</name>
</gene>
<comment type="caution">
    <text evidence="3">The sequence shown here is derived from an EMBL/GenBank/DDBJ whole genome shotgun (WGS) entry which is preliminary data.</text>
</comment>
<dbReference type="SUPFAM" id="SSF51126">
    <property type="entry name" value="Pectin lyase-like"/>
    <property type="match status" value="1"/>
</dbReference>
<dbReference type="InterPro" id="IPR006626">
    <property type="entry name" value="PbH1"/>
</dbReference>
<feature type="domain" description="PGF-CTERM archaeal protein-sorting signal" evidence="2">
    <location>
        <begin position="399"/>
        <end position="421"/>
    </location>
</feature>
<dbReference type="Pfam" id="PF18204">
    <property type="entry name" value="PGF-CTERM"/>
    <property type="match status" value="1"/>
</dbReference>
<dbReference type="InterPro" id="IPR022441">
    <property type="entry name" value="Para_beta_helix_rpt-2"/>
</dbReference>
<dbReference type="InterPro" id="IPR026453">
    <property type="entry name" value="PGF_pre_PGF"/>
</dbReference>
<feature type="domain" description="Periplasmic copper-binding protein NosD beta helix" evidence="1">
    <location>
        <begin position="2"/>
        <end position="166"/>
    </location>
</feature>